<dbReference type="GO" id="GO:0003700">
    <property type="term" value="F:DNA-binding transcription factor activity"/>
    <property type="evidence" value="ECO:0007669"/>
    <property type="project" value="InterPro"/>
</dbReference>
<organism evidence="5 6">
    <name type="scientific">Hallella mizrahii</name>
    <dbReference type="NCBI Taxonomy" id="2606637"/>
    <lineage>
        <taxon>Bacteria</taxon>
        <taxon>Pseudomonadati</taxon>
        <taxon>Bacteroidota</taxon>
        <taxon>Bacteroidia</taxon>
        <taxon>Bacteroidales</taxon>
        <taxon>Prevotellaceae</taxon>
        <taxon>Hallella</taxon>
    </lineage>
</organism>
<evidence type="ECO:0000256" key="1">
    <source>
        <dbReference type="ARBA" id="ARBA00023015"/>
    </source>
</evidence>
<dbReference type="PANTHER" id="PTHR43280:SF28">
    <property type="entry name" value="HTH-TYPE TRANSCRIPTIONAL ACTIVATOR RHAS"/>
    <property type="match status" value="1"/>
</dbReference>
<dbReference type="PROSITE" id="PS01124">
    <property type="entry name" value="HTH_ARAC_FAMILY_2"/>
    <property type="match status" value="1"/>
</dbReference>
<dbReference type="Proteomes" id="UP000438914">
    <property type="component" value="Unassembled WGS sequence"/>
</dbReference>
<keyword evidence="6" id="KW-1185">Reference proteome</keyword>
<keyword evidence="1" id="KW-0805">Transcription regulation</keyword>
<keyword evidence="2" id="KW-0238">DNA-binding</keyword>
<name>A0A7K0KJ27_9BACT</name>
<comment type="caution">
    <text evidence="5">The sequence shown here is derived from an EMBL/GenBank/DDBJ whole genome shotgun (WGS) entry which is preliminary data.</text>
</comment>
<dbReference type="PRINTS" id="PR00032">
    <property type="entry name" value="HTHARAC"/>
</dbReference>
<evidence type="ECO:0000256" key="3">
    <source>
        <dbReference type="ARBA" id="ARBA00023163"/>
    </source>
</evidence>
<dbReference type="SMART" id="SM00342">
    <property type="entry name" value="HTH_ARAC"/>
    <property type="match status" value="1"/>
</dbReference>
<dbReference type="InterPro" id="IPR003313">
    <property type="entry name" value="AraC-bd"/>
</dbReference>
<evidence type="ECO:0000259" key="4">
    <source>
        <dbReference type="PROSITE" id="PS01124"/>
    </source>
</evidence>
<proteinExistence type="predicted"/>
<gene>
    <name evidence="5" type="ORF">FYJ73_12530</name>
</gene>
<dbReference type="Pfam" id="PF02311">
    <property type="entry name" value="AraC_binding"/>
    <property type="match status" value="1"/>
</dbReference>
<keyword evidence="3" id="KW-0804">Transcription</keyword>
<protein>
    <submittedName>
        <fullName evidence="5">Helix-turn-helix transcriptional regulator</fullName>
    </submittedName>
</protein>
<dbReference type="SUPFAM" id="SSF46689">
    <property type="entry name" value="Homeodomain-like"/>
    <property type="match status" value="2"/>
</dbReference>
<feature type="domain" description="HTH araC/xylS-type" evidence="4">
    <location>
        <begin position="184"/>
        <end position="282"/>
    </location>
</feature>
<dbReference type="PANTHER" id="PTHR43280">
    <property type="entry name" value="ARAC-FAMILY TRANSCRIPTIONAL REGULATOR"/>
    <property type="match status" value="1"/>
</dbReference>
<reference evidence="5 6" key="1">
    <citation type="submission" date="2019-08" db="EMBL/GenBank/DDBJ databases">
        <title>In-depth cultivation of the pig gut microbiome towards novel bacterial diversity and tailored functional studies.</title>
        <authorList>
            <person name="Wylensek D."/>
            <person name="Hitch T.C.A."/>
            <person name="Clavel T."/>
        </authorList>
    </citation>
    <scope>NUCLEOTIDE SEQUENCE [LARGE SCALE GENOMIC DNA]</scope>
    <source>
        <strain evidence="5 6">LKV-178-WT-2A</strain>
    </source>
</reference>
<dbReference type="InterPro" id="IPR037923">
    <property type="entry name" value="HTH-like"/>
</dbReference>
<evidence type="ECO:0000313" key="5">
    <source>
        <dbReference type="EMBL" id="MST85480.1"/>
    </source>
</evidence>
<dbReference type="InterPro" id="IPR018062">
    <property type="entry name" value="HTH_AraC-typ_CS"/>
</dbReference>
<dbReference type="PROSITE" id="PS00041">
    <property type="entry name" value="HTH_ARAC_FAMILY_1"/>
    <property type="match status" value="1"/>
</dbReference>
<dbReference type="SUPFAM" id="SSF51215">
    <property type="entry name" value="Regulatory protein AraC"/>
    <property type="match status" value="1"/>
</dbReference>
<dbReference type="InterPro" id="IPR020449">
    <property type="entry name" value="Tscrpt_reg_AraC-type_HTH"/>
</dbReference>
<dbReference type="EMBL" id="VUNG01000039">
    <property type="protein sequence ID" value="MST85480.1"/>
    <property type="molecule type" value="Genomic_DNA"/>
</dbReference>
<accession>A0A7K0KJ27</accession>
<dbReference type="InterPro" id="IPR018060">
    <property type="entry name" value="HTH_AraC"/>
</dbReference>
<dbReference type="Pfam" id="PF12833">
    <property type="entry name" value="HTH_18"/>
    <property type="match status" value="1"/>
</dbReference>
<dbReference type="RefSeq" id="WP_154535064.1">
    <property type="nucleotide sequence ID" value="NZ_VUNG01000039.1"/>
</dbReference>
<dbReference type="Gene3D" id="1.10.10.60">
    <property type="entry name" value="Homeodomain-like"/>
    <property type="match status" value="2"/>
</dbReference>
<sequence length="284" mass="33364">MLPIESLNLQMLNVGLARHNGDWNWQNVSSPFTRIYLCTEGAARLHMPGECVDLRPGYLYLVPAYTRHSYECHGKFTHYYLHLYEGFKKESDIFDLYDFPIEVKAVGYESHIFANICKTHPDAKLPTSNPTAYDNMTKFIGYVHRYNQMPLYQKLELRGSILILFSHFVKHAKPKMWTEDKRLDASLKYIHENIYTEINIDDLASIACMSKTYFIRYFAKTFGMPPLQYINRKKVERAQLLLLTEEKPVKEIAYSLGYNDHSYFIRLFKKITGMTPMAYRQTMS</sequence>
<evidence type="ECO:0000313" key="6">
    <source>
        <dbReference type="Proteomes" id="UP000438914"/>
    </source>
</evidence>
<dbReference type="GO" id="GO:0043565">
    <property type="term" value="F:sequence-specific DNA binding"/>
    <property type="evidence" value="ECO:0007669"/>
    <property type="project" value="InterPro"/>
</dbReference>
<dbReference type="InterPro" id="IPR009057">
    <property type="entry name" value="Homeodomain-like_sf"/>
</dbReference>
<dbReference type="AlphaFoldDB" id="A0A7K0KJ27"/>
<dbReference type="InterPro" id="IPR014710">
    <property type="entry name" value="RmlC-like_jellyroll"/>
</dbReference>
<dbReference type="Gene3D" id="2.60.120.10">
    <property type="entry name" value="Jelly Rolls"/>
    <property type="match status" value="1"/>
</dbReference>
<evidence type="ECO:0000256" key="2">
    <source>
        <dbReference type="ARBA" id="ARBA00023125"/>
    </source>
</evidence>